<dbReference type="SUPFAM" id="SSF56672">
    <property type="entry name" value="DNA/RNA polymerases"/>
    <property type="match status" value="1"/>
</dbReference>
<dbReference type="OrthoDB" id="128382at2759"/>
<gene>
    <name evidence="3" type="primary">LOC107890002</name>
</gene>
<evidence type="ECO:0000313" key="3">
    <source>
        <dbReference type="RefSeq" id="XP_016670018.1"/>
    </source>
</evidence>
<dbReference type="PANTHER" id="PTHR11439:SF517">
    <property type="entry name" value="CYSTEINE-RICH RLK (RECEPTOR-LIKE PROTEIN KINASE) 8"/>
    <property type="match status" value="1"/>
</dbReference>
<dbReference type="Proteomes" id="UP000818029">
    <property type="component" value="Chromosome A09"/>
</dbReference>
<dbReference type="InterPro" id="IPR013103">
    <property type="entry name" value="RVT_2"/>
</dbReference>
<feature type="domain" description="Reverse transcriptase Ty1/copia-type" evidence="1">
    <location>
        <begin position="4"/>
        <end position="84"/>
    </location>
</feature>
<evidence type="ECO:0000259" key="1">
    <source>
        <dbReference type="Pfam" id="PF07727"/>
    </source>
</evidence>
<dbReference type="GeneID" id="107890002"/>
<proteinExistence type="predicted"/>
<dbReference type="STRING" id="3635.A0A1U8I1D6"/>
<organism evidence="2 3">
    <name type="scientific">Gossypium hirsutum</name>
    <name type="common">Upland cotton</name>
    <name type="synonym">Gossypium mexicanum</name>
    <dbReference type="NCBI Taxonomy" id="3635"/>
    <lineage>
        <taxon>Eukaryota</taxon>
        <taxon>Viridiplantae</taxon>
        <taxon>Streptophyta</taxon>
        <taxon>Embryophyta</taxon>
        <taxon>Tracheophyta</taxon>
        <taxon>Spermatophyta</taxon>
        <taxon>Magnoliopsida</taxon>
        <taxon>eudicotyledons</taxon>
        <taxon>Gunneridae</taxon>
        <taxon>Pentapetalae</taxon>
        <taxon>rosids</taxon>
        <taxon>malvids</taxon>
        <taxon>Malvales</taxon>
        <taxon>Malvaceae</taxon>
        <taxon>Malvoideae</taxon>
        <taxon>Gossypium</taxon>
    </lineage>
</organism>
<dbReference type="RefSeq" id="XP_016670018.1">
    <property type="nucleotide sequence ID" value="XM_016814529.1"/>
</dbReference>
<dbReference type="KEGG" id="ghi:107890002"/>
<dbReference type="Pfam" id="PF07727">
    <property type="entry name" value="RVT_2"/>
    <property type="match status" value="1"/>
</dbReference>
<reference evidence="3" key="2">
    <citation type="submission" date="2025-08" db="UniProtKB">
        <authorList>
            <consortium name="RefSeq"/>
        </authorList>
    </citation>
    <scope>IDENTIFICATION</scope>
</reference>
<protein>
    <submittedName>
        <fullName evidence="3">Uncharacterized mitochondrial protein AtMg00810-like</fullName>
    </submittedName>
</protein>
<dbReference type="PaxDb" id="3635-A0A1U8I1D6"/>
<accession>A0A1U8I1D6</accession>
<dbReference type="AlphaFoldDB" id="A0A1U8I1D6"/>
<sequence length="209" mass="23920">MKMIIVSLYIDDLIVSSNDEQTIIEFRNSMKNEFDMTNLGRMRYFLGIEVLQKSDGIFINQNKYASDVLKHFGMDKSNFVQVPLAPGFKFSKDEDGVKVDKTYYKQVVKRALRYLKGTTKFGIFYKKGGEDELVAYTDSDYVEDTKDRKSTSGYVFLLSSGAISWSSKKQPVVSLSTIEVEFVATTLCAFQAVWLQRVMGVKTIKYNFL</sequence>
<dbReference type="InterPro" id="IPR043502">
    <property type="entry name" value="DNA/RNA_pol_sf"/>
</dbReference>
<evidence type="ECO:0000313" key="2">
    <source>
        <dbReference type="Proteomes" id="UP000818029"/>
    </source>
</evidence>
<reference evidence="2" key="1">
    <citation type="journal article" date="2020" name="Nat. Genet.">
        <title>Genomic diversifications of five Gossypium allopolyploid species and their impact on cotton improvement.</title>
        <authorList>
            <person name="Chen Z.J."/>
            <person name="Sreedasyam A."/>
            <person name="Ando A."/>
            <person name="Song Q."/>
            <person name="De Santiago L.M."/>
            <person name="Hulse-Kemp A.M."/>
            <person name="Ding M."/>
            <person name="Ye W."/>
            <person name="Kirkbride R.C."/>
            <person name="Jenkins J."/>
            <person name="Plott C."/>
            <person name="Lovell J."/>
            <person name="Lin Y.M."/>
            <person name="Vaughn R."/>
            <person name="Liu B."/>
            <person name="Simpson S."/>
            <person name="Scheffler B.E."/>
            <person name="Wen L."/>
            <person name="Saski C.A."/>
            <person name="Grover C.E."/>
            <person name="Hu G."/>
            <person name="Conover J.L."/>
            <person name="Carlson J.W."/>
            <person name="Shu S."/>
            <person name="Boston L.B."/>
            <person name="Williams M."/>
            <person name="Peterson D.G."/>
            <person name="McGee K."/>
            <person name="Jones D.C."/>
            <person name="Wendel J.F."/>
            <person name="Stelly D.M."/>
            <person name="Grimwood J."/>
            <person name="Schmutz J."/>
        </authorList>
    </citation>
    <scope>NUCLEOTIDE SEQUENCE [LARGE SCALE GENOMIC DNA]</scope>
    <source>
        <strain evidence="2">cv. TM-1</strain>
    </source>
</reference>
<keyword evidence="2" id="KW-1185">Reference proteome</keyword>
<dbReference type="CDD" id="cd09272">
    <property type="entry name" value="RNase_HI_RT_Ty1"/>
    <property type="match status" value="1"/>
</dbReference>
<name>A0A1U8I1D6_GOSHI</name>
<dbReference type="PANTHER" id="PTHR11439">
    <property type="entry name" value="GAG-POL-RELATED RETROTRANSPOSON"/>
    <property type="match status" value="1"/>
</dbReference>